<protein>
    <recommendedName>
        <fullName evidence="6">Archease domain-containing protein</fullName>
    </recommendedName>
</protein>
<dbReference type="Proteomes" id="UP000002173">
    <property type="component" value="Unassembled WGS sequence"/>
</dbReference>
<dbReference type="eggNOG" id="KOG4528">
    <property type="taxonomic scope" value="Eukaryota"/>
</dbReference>
<dbReference type="GO" id="GO:0046872">
    <property type="term" value="F:metal ion binding"/>
    <property type="evidence" value="ECO:0007669"/>
    <property type="project" value="UniProtKB-KW"/>
</dbReference>
<dbReference type="InterPro" id="IPR036820">
    <property type="entry name" value="Archease_dom_sf"/>
</dbReference>
<dbReference type="RefSeq" id="XP_001611522.1">
    <property type="nucleotide sequence ID" value="XM_001611472.1"/>
</dbReference>
<evidence type="ECO:0000256" key="5">
    <source>
        <dbReference type="SAM" id="MobiDB-lite"/>
    </source>
</evidence>
<dbReference type="PANTHER" id="PTHR12682">
    <property type="entry name" value="ARCHEASE"/>
    <property type="match status" value="1"/>
</dbReference>
<proteinExistence type="inferred from homology"/>
<dbReference type="GeneID" id="5479771"/>
<dbReference type="KEGG" id="bbo:BBOV_III003910"/>
<feature type="region of interest" description="Disordered" evidence="5">
    <location>
        <begin position="18"/>
        <end position="50"/>
    </location>
</feature>
<evidence type="ECO:0000256" key="4">
    <source>
        <dbReference type="ARBA" id="ARBA00022837"/>
    </source>
</evidence>
<keyword evidence="4" id="KW-0106">Calcium</keyword>
<dbReference type="GO" id="GO:0072669">
    <property type="term" value="C:tRNA-splicing ligase complex"/>
    <property type="evidence" value="ECO:0007669"/>
    <property type="project" value="TreeGrafter"/>
</dbReference>
<evidence type="ECO:0000256" key="3">
    <source>
        <dbReference type="ARBA" id="ARBA00022723"/>
    </source>
</evidence>
<feature type="domain" description="Archease" evidence="6">
    <location>
        <begin position="65"/>
        <end position="193"/>
    </location>
</feature>
<reference evidence="8" key="3">
    <citation type="journal article" date="2021" name="Int. J. Parasitol.">
        <title>Comparative analysis of gene expression between Babesia bovis blood stages and kinetes allowed by improved genome annotation.</title>
        <authorList>
            <person name="Ueti M.W."/>
            <person name="Johnson W.C."/>
            <person name="Kappmeyer L.S."/>
            <person name="Herndon D.R."/>
            <person name="Mousel M.R."/>
            <person name="Reif K.E."/>
            <person name="Taus N.S."/>
            <person name="Ifeonu O.O."/>
            <person name="Silva J.C."/>
            <person name="Suarez C.E."/>
            <person name="Brayton K.A."/>
        </authorList>
    </citation>
    <scope>NUCLEOTIDE SEQUENCE [LARGE SCALE GENOMIC DNA]</scope>
</reference>
<dbReference type="InterPro" id="IPR023572">
    <property type="entry name" value="Archease_dom"/>
</dbReference>
<dbReference type="VEuPathDB" id="PiroplasmaDB:BBOV_III003910"/>
<sequence length="243" mass="27410">MESEDKYIIDGVEIRSKPCRSRRRGHNPEATGAQTLSIPDITPPDTPGSDIESEVKELELDHHDYKYLDHPADVILTSHGTGIASALESLVIAMFGYMTDLSLVEPKKRKRIKVVTNSLPRLIFSILDQCLYLNSAYRFLVKYVRINNGIDVHKLLKGDVNVEVEVALYGDTFDHDVHTQGTEIKAATYHGLRAEIMIGPHKIIISDEPLYQQYRDELPAVLEELSSDDFAKADFKLYALVDI</sequence>
<dbReference type="Gene3D" id="3.55.10.10">
    <property type="entry name" value="Archease domain"/>
    <property type="match status" value="1"/>
</dbReference>
<dbReference type="EMBL" id="AAXT01000001">
    <property type="protein sequence ID" value="EDO07954.1"/>
    <property type="molecule type" value="Genomic_DNA"/>
</dbReference>
<organism evidence="7 8">
    <name type="scientific">Babesia bovis</name>
    <dbReference type="NCBI Taxonomy" id="5865"/>
    <lineage>
        <taxon>Eukaryota</taxon>
        <taxon>Sar</taxon>
        <taxon>Alveolata</taxon>
        <taxon>Apicomplexa</taxon>
        <taxon>Aconoidasida</taxon>
        <taxon>Piroplasmida</taxon>
        <taxon>Babesiidae</taxon>
        <taxon>Babesia</taxon>
    </lineage>
</organism>
<comment type="caution">
    <text evidence="7">The sequence shown here is derived from an EMBL/GenBank/DDBJ whole genome shotgun (WGS) entry which is preliminary data.</text>
</comment>
<evidence type="ECO:0000313" key="8">
    <source>
        <dbReference type="Proteomes" id="UP000002173"/>
    </source>
</evidence>
<dbReference type="OMA" id="HTQGTEI"/>
<reference evidence="8" key="2">
    <citation type="journal article" date="2020" name="Data Brief">
        <title>Transcriptome dataset of Babesia bovis life stages within vertebrate and invertebrate hosts.</title>
        <authorList>
            <person name="Ueti M.W."/>
            <person name="Johnson W.C."/>
            <person name="Kappmeyer L.S."/>
            <person name="Herndon D.R."/>
            <person name="Mousel M.R."/>
            <person name="Reif K.E."/>
            <person name="Taus N.S."/>
            <person name="Ifeonu O.O."/>
            <person name="Silva J.C."/>
            <person name="Suarez C.E."/>
            <person name="Brayton K.A."/>
        </authorList>
    </citation>
    <scope>NUCLEOTIDE SEQUENCE [LARGE SCALE GENOMIC DNA]</scope>
</reference>
<evidence type="ECO:0000313" key="7">
    <source>
        <dbReference type="EMBL" id="EDO07954.1"/>
    </source>
</evidence>
<evidence type="ECO:0000256" key="2">
    <source>
        <dbReference type="ARBA" id="ARBA00022694"/>
    </source>
</evidence>
<dbReference type="SUPFAM" id="SSF69819">
    <property type="entry name" value="MTH1598-like"/>
    <property type="match status" value="1"/>
</dbReference>
<dbReference type="PANTHER" id="PTHR12682:SF11">
    <property type="entry name" value="PROTEIN ARCHEASE"/>
    <property type="match status" value="1"/>
</dbReference>
<dbReference type="FunCoup" id="A7AN20">
    <property type="interactions" value="37"/>
</dbReference>
<evidence type="ECO:0000256" key="1">
    <source>
        <dbReference type="ARBA" id="ARBA00007963"/>
    </source>
</evidence>
<gene>
    <name evidence="7" type="ORF">BBOV_III003910</name>
</gene>
<evidence type="ECO:0000259" key="6">
    <source>
        <dbReference type="Pfam" id="PF01951"/>
    </source>
</evidence>
<dbReference type="GO" id="GO:0006388">
    <property type="term" value="P:tRNA splicing, via endonucleolytic cleavage and ligation"/>
    <property type="evidence" value="ECO:0007669"/>
    <property type="project" value="TreeGrafter"/>
</dbReference>
<reference evidence="7 8" key="1">
    <citation type="journal article" date="2007" name="PLoS Pathog.">
        <title>Genome sequence of Babesia bovis and comparative analysis of apicomplexan hemoprotozoa.</title>
        <authorList>
            <person name="Brayton K.A."/>
            <person name="Lau A.O.T."/>
            <person name="Herndon D.R."/>
            <person name="Hannick L."/>
            <person name="Kappmeyer L.S."/>
            <person name="Berens S.J."/>
            <person name="Bidwell S.L."/>
            <person name="Brown W.C."/>
            <person name="Crabtree J."/>
            <person name="Fadrosh D."/>
            <person name="Feldblum T."/>
            <person name="Forberger H.A."/>
            <person name="Haas B.J."/>
            <person name="Howell J.M."/>
            <person name="Khouri H."/>
            <person name="Koo H."/>
            <person name="Mann D.J."/>
            <person name="Norimine J."/>
            <person name="Paulsen I.T."/>
            <person name="Radune D."/>
            <person name="Ren Q."/>
            <person name="Smith R.K. Jr."/>
            <person name="Suarez C.E."/>
            <person name="White O."/>
            <person name="Wortman J.R."/>
            <person name="Knowles D.P. Jr."/>
            <person name="McElwain T.F."/>
            <person name="Nene V.M."/>
        </authorList>
    </citation>
    <scope>NUCLEOTIDE SEQUENCE [LARGE SCALE GENOMIC DNA]</scope>
    <source>
        <strain evidence="7">T2Bo</strain>
    </source>
</reference>
<dbReference type="STRING" id="5865.A7AN20"/>
<keyword evidence="2" id="KW-0819">tRNA processing</keyword>
<dbReference type="InParanoid" id="A7AN20"/>
<comment type="similarity">
    <text evidence="1">Belongs to the archease family.</text>
</comment>
<dbReference type="AlphaFoldDB" id="A7AN20"/>
<keyword evidence="3" id="KW-0479">Metal-binding</keyword>
<name>A7AN20_BABBO</name>
<dbReference type="Pfam" id="PF01951">
    <property type="entry name" value="Archease"/>
    <property type="match status" value="1"/>
</dbReference>
<accession>A7AN20</accession>
<keyword evidence="8" id="KW-1185">Reference proteome</keyword>
<dbReference type="InterPro" id="IPR002804">
    <property type="entry name" value="Archease"/>
</dbReference>